<dbReference type="GO" id="GO:0015074">
    <property type="term" value="P:DNA integration"/>
    <property type="evidence" value="ECO:0007669"/>
    <property type="project" value="InterPro"/>
</dbReference>
<dbReference type="SUPFAM" id="SSF56349">
    <property type="entry name" value="DNA breaking-rejoining enzymes"/>
    <property type="match status" value="1"/>
</dbReference>
<dbReference type="PROSITE" id="PS51898">
    <property type="entry name" value="TYR_RECOMBINASE"/>
    <property type="match status" value="1"/>
</dbReference>
<keyword evidence="1" id="KW-0238">DNA-binding</keyword>
<dbReference type="InterPro" id="IPR002104">
    <property type="entry name" value="Integrase_catalytic"/>
</dbReference>
<dbReference type="Gene3D" id="1.10.443.10">
    <property type="entry name" value="Intergrase catalytic core"/>
    <property type="match status" value="1"/>
</dbReference>
<dbReference type="PANTHER" id="PTHR30349">
    <property type="entry name" value="PHAGE INTEGRASE-RELATED"/>
    <property type="match status" value="1"/>
</dbReference>
<dbReference type="AlphaFoldDB" id="A0A5P9NVZ8"/>
<sequence>MLSHERTCHFVTRSEGSYFVTRSEGCHFVTRSPLYIFPSITFGIELYIILKLKKNKTVRKKNINRQKLKENINRQNHSLILSQSPVSRKQKKQLVKPVRRRTWPLREAISTEIYEFLMNQQKPVNITDFVWARNRVTITILRISGLRVNEVRVLTSKQLQDSFNTKELQVYQSKTNTCRKVPLTDAGLAILKRIEKDLELVFNNSNEWCLGNNRAGRLMRQDDWVKIINRFIKPAAEAFDKPLSSHSFRVSYITALLKSMSIGKVRAIIGHKNIATTATYDRYTPNRKEILRAIDQFLFI</sequence>
<organism evidence="4">
    <name type="scientific">Coleochaete scutata</name>
    <dbReference type="NCBI Taxonomy" id="3125"/>
    <lineage>
        <taxon>Eukaryota</taxon>
        <taxon>Viridiplantae</taxon>
        <taxon>Streptophyta</taxon>
        <taxon>Coleochaetophyceae</taxon>
        <taxon>Coleochaetales</taxon>
        <taxon>Coleochaetaceae</taxon>
        <taxon>Coleochaete</taxon>
    </lineage>
</organism>
<geneLocation type="mitochondrion" evidence="4"/>
<protein>
    <recommendedName>
        <fullName evidence="3">Tyr recombinase domain-containing protein</fullName>
    </recommendedName>
</protein>
<gene>
    <name evidence="4" type="primary">orf300</name>
</gene>
<reference evidence="4" key="1">
    <citation type="submission" date="2019-10" db="EMBL/GenBank/DDBJ databases">
        <title>Complete mitogenome of the streptophyte green alga Coleochaete scutata (Coleochaetophyceae).</title>
        <authorList>
            <person name="Turmel M."/>
            <person name="Otis C."/>
            <person name="Lemieux C."/>
        </authorList>
    </citation>
    <scope>NUCLEOTIDE SEQUENCE</scope>
</reference>
<keyword evidence="4" id="KW-0496">Mitochondrion</keyword>
<dbReference type="InterPro" id="IPR013762">
    <property type="entry name" value="Integrase-like_cat_sf"/>
</dbReference>
<dbReference type="PANTHER" id="PTHR30349:SF41">
    <property type="entry name" value="INTEGRASE_RECOMBINASE PROTEIN MJ0367-RELATED"/>
    <property type="match status" value="1"/>
</dbReference>
<proteinExistence type="predicted"/>
<name>A0A5P9NVZ8_COLSC</name>
<dbReference type="RefSeq" id="YP_009710000.1">
    <property type="nucleotide sequence ID" value="NC_045180.1"/>
</dbReference>
<evidence type="ECO:0000256" key="2">
    <source>
        <dbReference type="ARBA" id="ARBA00023172"/>
    </source>
</evidence>
<dbReference type="InterPro" id="IPR011010">
    <property type="entry name" value="DNA_brk_join_enz"/>
</dbReference>
<feature type="domain" description="Tyr recombinase" evidence="3">
    <location>
        <begin position="104"/>
        <end position="296"/>
    </location>
</feature>
<dbReference type="GeneID" id="42369805"/>
<dbReference type="GO" id="GO:0003677">
    <property type="term" value="F:DNA binding"/>
    <property type="evidence" value="ECO:0007669"/>
    <property type="project" value="UniProtKB-KW"/>
</dbReference>
<dbReference type="GO" id="GO:0006310">
    <property type="term" value="P:DNA recombination"/>
    <property type="evidence" value="ECO:0007669"/>
    <property type="project" value="UniProtKB-KW"/>
</dbReference>
<keyword evidence="2" id="KW-0233">DNA recombination</keyword>
<evidence type="ECO:0000256" key="1">
    <source>
        <dbReference type="ARBA" id="ARBA00023125"/>
    </source>
</evidence>
<evidence type="ECO:0000259" key="3">
    <source>
        <dbReference type="PROSITE" id="PS51898"/>
    </source>
</evidence>
<accession>A0A5P9NVZ8</accession>
<dbReference type="EMBL" id="MN613583">
    <property type="protein sequence ID" value="QFU80105.1"/>
    <property type="molecule type" value="Genomic_DNA"/>
</dbReference>
<dbReference type="Pfam" id="PF00589">
    <property type="entry name" value="Phage_integrase"/>
    <property type="match status" value="1"/>
</dbReference>
<evidence type="ECO:0000313" key="4">
    <source>
        <dbReference type="EMBL" id="QFU80105.1"/>
    </source>
</evidence>
<dbReference type="InterPro" id="IPR050090">
    <property type="entry name" value="Tyrosine_recombinase_XerCD"/>
</dbReference>
<dbReference type="CDD" id="cd00397">
    <property type="entry name" value="DNA_BRE_C"/>
    <property type="match status" value="1"/>
</dbReference>